<dbReference type="Gene3D" id="2.60.40.1190">
    <property type="match status" value="1"/>
</dbReference>
<dbReference type="Proteomes" id="UP000192934">
    <property type="component" value="Chromosome I"/>
</dbReference>
<sequence length="174" mass="19315">MRQVLLCHPDTPAIAVRSVEAELSMAGDEIVLSFRATPGDGLTLPAVAEPARTDALWRHTCFELFVSEPDSDAYCEFNLSPSTQWAAYRFSGYRAGMTALEVPAIPRIETAWQGNAFILTADLRLPVRRRPLRIGLSAVIEESEGTKSYWALRHPPGVPDFHHPDSFALERPVL</sequence>
<evidence type="ECO:0008006" key="3">
    <source>
        <dbReference type="Google" id="ProtNLM"/>
    </source>
</evidence>
<proteinExistence type="predicted"/>
<dbReference type="STRING" id="941907.SAMN06295910_2744"/>
<protein>
    <recommendedName>
        <fullName evidence="3">DOMON-like domain-containing protein</fullName>
    </recommendedName>
</protein>
<gene>
    <name evidence="1" type="ORF">SAMN06295910_2744</name>
</gene>
<organism evidence="1 2">
    <name type="scientific">Allosphingosinicella indica</name>
    <dbReference type="NCBI Taxonomy" id="941907"/>
    <lineage>
        <taxon>Bacteria</taxon>
        <taxon>Pseudomonadati</taxon>
        <taxon>Pseudomonadota</taxon>
        <taxon>Alphaproteobacteria</taxon>
        <taxon>Sphingomonadales</taxon>
        <taxon>Sphingomonadaceae</taxon>
        <taxon>Allosphingosinicella</taxon>
    </lineage>
</organism>
<evidence type="ECO:0000313" key="2">
    <source>
        <dbReference type="Proteomes" id="UP000192934"/>
    </source>
</evidence>
<dbReference type="EMBL" id="LT840185">
    <property type="protein sequence ID" value="SMF78728.1"/>
    <property type="molecule type" value="Genomic_DNA"/>
</dbReference>
<dbReference type="CDD" id="cd09627">
    <property type="entry name" value="DOMON_murB_like"/>
    <property type="match status" value="1"/>
</dbReference>
<reference evidence="2" key="1">
    <citation type="submission" date="2017-04" db="EMBL/GenBank/DDBJ databases">
        <authorList>
            <person name="Varghese N."/>
            <person name="Submissions S."/>
        </authorList>
    </citation>
    <scope>NUCLEOTIDE SEQUENCE [LARGE SCALE GENOMIC DNA]</scope>
    <source>
        <strain evidence="2">Dd16</strain>
    </source>
</reference>
<accession>A0A1X7H308</accession>
<keyword evidence="2" id="KW-1185">Reference proteome</keyword>
<dbReference type="AlphaFoldDB" id="A0A1X7H308"/>
<dbReference type="RefSeq" id="WP_085219263.1">
    <property type="nucleotide sequence ID" value="NZ_LT840185.1"/>
</dbReference>
<name>A0A1X7H308_9SPHN</name>
<evidence type="ECO:0000313" key="1">
    <source>
        <dbReference type="EMBL" id="SMF78728.1"/>
    </source>
</evidence>
<dbReference type="OrthoDB" id="190583at2"/>